<comment type="caution">
    <text evidence="1">The sequence shown here is derived from an EMBL/GenBank/DDBJ whole genome shotgun (WGS) entry which is preliminary data.</text>
</comment>
<evidence type="ECO:0000313" key="2">
    <source>
        <dbReference type="Proteomes" id="UP001148662"/>
    </source>
</evidence>
<sequence length="395" mass="44986">MLNHIFENSQDRPDMRTSRAAWEKPWEQGMDNSYRRRDLLNMSYATFASRLFPDVNVVIAPDSSLLQMEILKRSMCKLQEDLAKDFAALSRRSGLASQTKSDATSFWRASIERCASGSGKPYLRMLEELTSTDFLQPTSEPKKIEHPVMDRLFLFVPGRHEEARGEGDGTIVHTAPDVLPHLGLPEQPPYDCKEEHQVSAKPTGSKADNAAVREPFKDDPEVSDVFKQHRRIVKDLRYGCWSCDKNEKMLPPGAKLMARSKCRTIDRKVWYCSRERQVEDWRRPRTHQLICGKPLDEEHIEPASDDHPGQEPHPPHPIQDTSGPPALLHQITLLSAHPELDYLVRTLPIMTPAYRRSLRVRPQLVRSYPHPDHGVIFTHTLGALSGPACPNAMLN</sequence>
<name>A0ACC1S176_9APHY</name>
<keyword evidence="2" id="KW-1185">Reference proteome</keyword>
<dbReference type="EMBL" id="JANHOG010001918">
    <property type="protein sequence ID" value="KAJ3529825.1"/>
    <property type="molecule type" value="Genomic_DNA"/>
</dbReference>
<gene>
    <name evidence="1" type="ORF">NM688_g7798</name>
</gene>
<dbReference type="Proteomes" id="UP001148662">
    <property type="component" value="Unassembled WGS sequence"/>
</dbReference>
<reference evidence="1" key="1">
    <citation type="submission" date="2022-07" db="EMBL/GenBank/DDBJ databases">
        <title>Genome Sequence of Phlebia brevispora.</title>
        <authorList>
            <person name="Buettner E."/>
        </authorList>
    </citation>
    <scope>NUCLEOTIDE SEQUENCE</scope>
    <source>
        <strain evidence="1">MPL23</strain>
    </source>
</reference>
<protein>
    <submittedName>
        <fullName evidence="1">Uncharacterized protein</fullName>
    </submittedName>
</protein>
<organism evidence="1 2">
    <name type="scientific">Phlebia brevispora</name>
    <dbReference type="NCBI Taxonomy" id="194682"/>
    <lineage>
        <taxon>Eukaryota</taxon>
        <taxon>Fungi</taxon>
        <taxon>Dikarya</taxon>
        <taxon>Basidiomycota</taxon>
        <taxon>Agaricomycotina</taxon>
        <taxon>Agaricomycetes</taxon>
        <taxon>Polyporales</taxon>
        <taxon>Meruliaceae</taxon>
        <taxon>Phlebia</taxon>
    </lineage>
</organism>
<accession>A0ACC1S176</accession>
<evidence type="ECO:0000313" key="1">
    <source>
        <dbReference type="EMBL" id="KAJ3529825.1"/>
    </source>
</evidence>
<proteinExistence type="predicted"/>